<keyword evidence="2" id="KW-0677">Repeat</keyword>
<feature type="compositionally biased region" description="Basic and acidic residues" evidence="5">
    <location>
        <begin position="328"/>
        <end position="338"/>
    </location>
</feature>
<dbReference type="GO" id="GO:0000139">
    <property type="term" value="C:Golgi membrane"/>
    <property type="evidence" value="ECO:0007669"/>
    <property type="project" value="UniProtKB-SubCell"/>
</dbReference>
<protein>
    <recommendedName>
        <fullName evidence="6">PDZ GRASP-type domain-containing protein</fullName>
    </recommendedName>
</protein>
<evidence type="ECO:0000256" key="4">
    <source>
        <dbReference type="ARBA" id="ARBA00023136"/>
    </source>
</evidence>
<proteinExistence type="predicted"/>
<keyword evidence="3" id="KW-0333">Golgi apparatus</keyword>
<name>A0A383UTN6_BLUHO</name>
<evidence type="ECO:0000259" key="6">
    <source>
        <dbReference type="PROSITE" id="PS51865"/>
    </source>
</evidence>
<dbReference type="SUPFAM" id="SSF50156">
    <property type="entry name" value="PDZ domain-like"/>
    <property type="match status" value="1"/>
</dbReference>
<dbReference type="AlphaFoldDB" id="A0A383UTN6"/>
<feature type="domain" description="PDZ GRASP-type" evidence="6">
    <location>
        <begin position="115"/>
        <end position="204"/>
    </location>
</feature>
<dbReference type="PANTHER" id="PTHR12893:SF0">
    <property type="entry name" value="GRASP65"/>
    <property type="match status" value="1"/>
</dbReference>
<dbReference type="PROSITE" id="PS51865">
    <property type="entry name" value="PDZ_GRASP"/>
    <property type="match status" value="2"/>
</dbReference>
<dbReference type="InterPro" id="IPR007583">
    <property type="entry name" value="GRASP55_65"/>
</dbReference>
<feature type="region of interest" description="Disordered" evidence="5">
    <location>
        <begin position="285"/>
        <end position="338"/>
    </location>
</feature>
<evidence type="ECO:0000256" key="1">
    <source>
        <dbReference type="ARBA" id="ARBA00004394"/>
    </source>
</evidence>
<accession>A0A383UTN6</accession>
<evidence type="ECO:0000256" key="3">
    <source>
        <dbReference type="ARBA" id="ARBA00023034"/>
    </source>
</evidence>
<dbReference type="InterPro" id="IPR036034">
    <property type="entry name" value="PDZ_sf"/>
</dbReference>
<evidence type="ECO:0000256" key="2">
    <source>
        <dbReference type="ARBA" id="ARBA00022737"/>
    </source>
</evidence>
<dbReference type="Gene3D" id="2.30.42.10">
    <property type="match status" value="2"/>
</dbReference>
<sequence length="338" mass="37116">MFNALNRFISRLDSDTASQNFTDGVYGFQVLRSTTSNLAIEPWFDFIVEINGRLIDNPDPNLFVQEVQNCAGNTVALGLWSAKGQQNRTIRIPIPTAQSSLGLTLQWTSINIVSHIWHILDVPENSPADLAGLLPYGDYIIGARDRNFLAEISLGELVEEHIGQPLCLYVYNNEFDVTREVTIYPSREWGGEGALGCVLGYGALHRLPAPLNEPTVEPGETLFETEHVGFSDSTYPTTGTAQPYEPSELLIPAQIAAFSSAPTPAKKREKRQGNIQNSAFIDDYFTEGEKKSREIDHAPASLKNLPPPPQSGGPPKEILEGGPIIETTPEKLEAKIDA</sequence>
<reference evidence="7 8" key="1">
    <citation type="submission" date="2017-11" db="EMBL/GenBank/DDBJ databases">
        <authorList>
            <person name="Kracher B."/>
        </authorList>
    </citation>
    <scope>NUCLEOTIDE SEQUENCE [LARGE SCALE GENOMIC DNA]</scope>
    <source>
        <strain evidence="7 8">RACE1</strain>
    </source>
</reference>
<feature type="compositionally biased region" description="Basic and acidic residues" evidence="5">
    <location>
        <begin position="287"/>
        <end position="297"/>
    </location>
</feature>
<dbReference type="EMBL" id="UNSH01000046">
    <property type="protein sequence ID" value="SZF02935.1"/>
    <property type="molecule type" value="Genomic_DNA"/>
</dbReference>
<organism evidence="7 8">
    <name type="scientific">Blumeria hordei</name>
    <name type="common">Barley powdery mildew</name>
    <name type="synonym">Blumeria graminis f. sp. hordei</name>
    <dbReference type="NCBI Taxonomy" id="2867405"/>
    <lineage>
        <taxon>Eukaryota</taxon>
        <taxon>Fungi</taxon>
        <taxon>Dikarya</taxon>
        <taxon>Ascomycota</taxon>
        <taxon>Pezizomycotina</taxon>
        <taxon>Leotiomycetes</taxon>
        <taxon>Erysiphales</taxon>
        <taxon>Erysiphaceae</taxon>
        <taxon>Blumeria</taxon>
    </lineage>
</organism>
<evidence type="ECO:0000256" key="5">
    <source>
        <dbReference type="SAM" id="MobiDB-lite"/>
    </source>
</evidence>
<dbReference type="Pfam" id="PF04495">
    <property type="entry name" value="GRASP55_65"/>
    <property type="match status" value="1"/>
</dbReference>
<dbReference type="InterPro" id="IPR024958">
    <property type="entry name" value="GRASP_PDZ"/>
</dbReference>
<feature type="domain" description="PDZ GRASP-type" evidence="6">
    <location>
        <begin position="26"/>
        <end position="110"/>
    </location>
</feature>
<evidence type="ECO:0000313" key="7">
    <source>
        <dbReference type="EMBL" id="SZF02935.1"/>
    </source>
</evidence>
<gene>
    <name evidence="7" type="ORF">BLGHR1_13721</name>
</gene>
<dbReference type="Proteomes" id="UP000275772">
    <property type="component" value="Unassembled WGS sequence"/>
</dbReference>
<evidence type="ECO:0000313" key="8">
    <source>
        <dbReference type="Proteomes" id="UP000275772"/>
    </source>
</evidence>
<comment type="subcellular location">
    <subcellularLocation>
        <location evidence="1">Golgi apparatus membrane</location>
    </subcellularLocation>
</comment>
<dbReference type="VEuPathDB" id="FungiDB:BLGHR1_13721"/>
<dbReference type="PANTHER" id="PTHR12893">
    <property type="entry name" value="GOLGI REASSEMBLY STACKING PROTEIN GRASP"/>
    <property type="match status" value="1"/>
</dbReference>
<dbReference type="GO" id="GO:0007030">
    <property type="term" value="P:Golgi organization"/>
    <property type="evidence" value="ECO:0007669"/>
    <property type="project" value="TreeGrafter"/>
</dbReference>
<dbReference type="FunFam" id="2.30.42.10:FF:000026">
    <property type="entry name" value="Golgi reassembly stacking protein 2"/>
    <property type="match status" value="1"/>
</dbReference>
<keyword evidence="4" id="KW-0472">Membrane</keyword>